<dbReference type="Proteomes" id="UP001372526">
    <property type="component" value="Unassembled WGS sequence"/>
</dbReference>
<reference evidence="7 8" key="1">
    <citation type="submission" date="2024-01" db="EMBL/GenBank/DDBJ databases">
        <title>Seven novel Bacillus-like species.</title>
        <authorList>
            <person name="Liu G."/>
        </authorList>
    </citation>
    <scope>NUCLEOTIDE SEQUENCE [LARGE SCALE GENOMIC DNA]</scope>
    <source>
        <strain evidence="7 8">FJAT-51639</strain>
    </source>
</reference>
<dbReference type="Pfam" id="PF12698">
    <property type="entry name" value="ABC2_membrane_3"/>
    <property type="match status" value="1"/>
</dbReference>
<comment type="caution">
    <text evidence="7">The sequence shown here is derived from an EMBL/GenBank/DDBJ whole genome shotgun (WGS) entry which is preliminary data.</text>
</comment>
<feature type="transmembrane region" description="Helical" evidence="5">
    <location>
        <begin position="175"/>
        <end position="197"/>
    </location>
</feature>
<keyword evidence="4 5" id="KW-0472">Membrane</keyword>
<protein>
    <submittedName>
        <fullName evidence="7">ABC transporter permease</fullName>
    </submittedName>
</protein>
<dbReference type="InterPro" id="IPR013525">
    <property type="entry name" value="ABC2_TM"/>
</dbReference>
<comment type="subcellular location">
    <subcellularLocation>
        <location evidence="1">Membrane</location>
        <topology evidence="1">Multi-pass membrane protein</topology>
    </subcellularLocation>
</comment>
<dbReference type="PANTHER" id="PTHR43471">
    <property type="entry name" value="ABC TRANSPORTER PERMEASE"/>
    <property type="match status" value="1"/>
</dbReference>
<evidence type="ECO:0000256" key="1">
    <source>
        <dbReference type="ARBA" id="ARBA00004141"/>
    </source>
</evidence>
<feature type="transmembrane region" description="Helical" evidence="5">
    <location>
        <begin position="242"/>
        <end position="262"/>
    </location>
</feature>
<name>A0ABU8FDK2_9BACI</name>
<feature type="domain" description="ABC-2 type transporter transmembrane" evidence="6">
    <location>
        <begin position="109"/>
        <end position="317"/>
    </location>
</feature>
<proteinExistence type="predicted"/>
<feature type="transmembrane region" description="Helical" evidence="5">
    <location>
        <begin position="213"/>
        <end position="235"/>
    </location>
</feature>
<evidence type="ECO:0000313" key="8">
    <source>
        <dbReference type="Proteomes" id="UP001372526"/>
    </source>
</evidence>
<organism evidence="7 8">
    <name type="scientific">Bacillus bruguierae</name>
    <dbReference type="NCBI Taxonomy" id="3127667"/>
    <lineage>
        <taxon>Bacteria</taxon>
        <taxon>Bacillati</taxon>
        <taxon>Bacillota</taxon>
        <taxon>Bacilli</taxon>
        <taxon>Bacillales</taxon>
        <taxon>Bacillaceae</taxon>
        <taxon>Bacillus</taxon>
    </lineage>
</organism>
<evidence type="ECO:0000313" key="7">
    <source>
        <dbReference type="EMBL" id="MEI4800768.1"/>
    </source>
</evidence>
<keyword evidence="8" id="KW-1185">Reference proteome</keyword>
<feature type="transmembrane region" description="Helical" evidence="5">
    <location>
        <begin position="300"/>
        <end position="319"/>
    </location>
</feature>
<dbReference type="EMBL" id="JBAWSX010000002">
    <property type="protein sequence ID" value="MEI4800768.1"/>
    <property type="molecule type" value="Genomic_DNA"/>
</dbReference>
<dbReference type="RefSeq" id="WP_336471623.1">
    <property type="nucleotide sequence ID" value="NZ_JBAWSX010000002.1"/>
</dbReference>
<keyword evidence="2 5" id="KW-0812">Transmembrane</keyword>
<feature type="transmembrane region" description="Helical" evidence="5">
    <location>
        <begin position="134"/>
        <end position="154"/>
    </location>
</feature>
<accession>A0ABU8FDK2</accession>
<evidence type="ECO:0000256" key="5">
    <source>
        <dbReference type="SAM" id="Phobius"/>
    </source>
</evidence>
<evidence type="ECO:0000256" key="2">
    <source>
        <dbReference type="ARBA" id="ARBA00022692"/>
    </source>
</evidence>
<gene>
    <name evidence="7" type="ORF">WAZ07_05390</name>
</gene>
<sequence length="328" mass="38035">MNEILIVFRHNIRRAISKKNYILLTILLTFISISLAIYFTSKFEMKGNIAYVTQEGKNDIHVDGFHIKSINKIPSMSEFVMKKYDAAVIPKENGQIEVKTIKEHDFKEKIERAFQQKSIGSFHQNEVRKVGTNILGYLCMFVLLESIMFMSFFTEDKENRTFTRIVSSPIRIHHYLFAHFLFTFLIVYIPILLILIVEKIMFQVNIGFSYLEYSYLLAILVMIATSFSLFMSTIIETTDNTMMLSSSIIVFTSILSGSFFALKQNDGIVDWFVQILPQKQYLSIIDGVENGYNIARYGGAITYISFIILLFFMLSIIICKKRVQEGRY</sequence>
<evidence type="ECO:0000259" key="6">
    <source>
        <dbReference type="Pfam" id="PF12698"/>
    </source>
</evidence>
<evidence type="ECO:0000256" key="3">
    <source>
        <dbReference type="ARBA" id="ARBA00022989"/>
    </source>
</evidence>
<keyword evidence="3 5" id="KW-1133">Transmembrane helix</keyword>
<feature type="transmembrane region" description="Helical" evidence="5">
    <location>
        <begin position="21"/>
        <end position="39"/>
    </location>
</feature>
<evidence type="ECO:0000256" key="4">
    <source>
        <dbReference type="ARBA" id="ARBA00023136"/>
    </source>
</evidence>